<reference evidence="3" key="1">
    <citation type="submission" date="2014-02" db="EMBL/GenBank/DDBJ databases">
        <title>Bat coronavirus in China.</title>
        <authorList>
            <person name="Yang L."/>
            <person name="Wu Z."/>
            <person name="Jin Q."/>
        </authorList>
    </citation>
    <scope>NUCLEOTIDE SEQUENCE [LARGE SCALE GENOMIC DNA]</scope>
</reference>
<protein>
    <submittedName>
        <fullName evidence="2">Uncharacterized protein</fullName>
    </submittedName>
</protein>
<keyword evidence="3" id="KW-1185">Reference proteome</keyword>
<dbReference type="Proteomes" id="UP000106394">
    <property type="component" value="Segment"/>
</dbReference>
<keyword evidence="1" id="KW-0812">Transmembrane</keyword>
<dbReference type="GeneID" id="26626970"/>
<evidence type="ECO:0000256" key="1">
    <source>
        <dbReference type="SAM" id="Phobius"/>
    </source>
</evidence>
<name>A0A0U1UYW9_9ALPC</name>
<keyword evidence="1" id="KW-1133">Transmembrane helix</keyword>
<keyword evidence="1" id="KW-0472">Membrane</keyword>
<accession>A0A0U1UYW9</accession>
<organism evidence="2 3">
    <name type="scientific">BtRf-AlphaCoV/HuB2013</name>
    <dbReference type="NCBI Taxonomy" id="1503292"/>
    <lineage>
        <taxon>Viruses</taxon>
        <taxon>Riboviria</taxon>
        <taxon>Orthornavirae</taxon>
        <taxon>Pisuviricota</taxon>
        <taxon>Pisoniviricetes</taxon>
        <taxon>Nidovirales</taxon>
        <taxon>Cornidovirineae</taxon>
        <taxon>Coronaviridae</taxon>
        <taxon>Orthocoronavirinae</taxon>
        <taxon>Alphacoronavirus</taxon>
        <taxon>Decacovirus</taxon>
        <taxon>Alphacoronavirus ferrumequini</taxon>
        <taxon>Rhinolophus ferrumequinum alphacoronavirus HuB-2013</taxon>
    </lineage>
</organism>
<sequence length="82" mass="9200">MDIFNMSVLLFIVLCYFEVVLFALQAVFLGVELTSSVLFSSFILGCVAALFVTELPMQFLDIIDFYTSRLVHTPVIRTLAVS</sequence>
<evidence type="ECO:0000313" key="2">
    <source>
        <dbReference type="EMBL" id="AIA62257.1"/>
    </source>
</evidence>
<evidence type="ECO:0000313" key="3">
    <source>
        <dbReference type="Proteomes" id="UP000106394"/>
    </source>
</evidence>
<dbReference type="EMBL" id="KJ473807">
    <property type="protein sequence ID" value="AIA62257.1"/>
    <property type="molecule type" value="Genomic_RNA"/>
</dbReference>
<feature type="transmembrane region" description="Helical" evidence="1">
    <location>
        <begin position="33"/>
        <end position="52"/>
    </location>
</feature>
<feature type="transmembrane region" description="Helical" evidence="1">
    <location>
        <begin position="7"/>
        <end position="27"/>
    </location>
</feature>
<dbReference type="RefSeq" id="YP_009199795.1">
    <property type="nucleotide sequence ID" value="NC_028814.1"/>
</dbReference>
<proteinExistence type="predicted"/>
<dbReference type="KEGG" id="vg:26626970"/>